<sequence length="200" mass="21307">MLARVIVVVLAAAMAGDVDAGCCQTSADSNVAVIWDMWKKSEIIRLNSLATSPEEMQPAPTNDQIPGCCLVGPEGTCNWRRDCCNFGTGGYWVENSVLRGTICETYKWVVGSWSACPDCGVANITRSVTCQRASDNGVDDAAMCAMYAGAKPESIMECTGTVLCGYSFVAGMVELQRNLQADSSAVLCLCLELSLSAEVF</sequence>
<dbReference type="RefSeq" id="XP_005839664.1">
    <property type="nucleotide sequence ID" value="XM_005839607.1"/>
</dbReference>
<keyword evidence="4" id="KW-1185">Reference proteome</keyword>
<dbReference type="Proteomes" id="UP000011087">
    <property type="component" value="Unassembled WGS sequence"/>
</dbReference>
<dbReference type="PaxDb" id="55529-EKX52684"/>
<name>L1JWH3_GUITC</name>
<organism evidence="2">
    <name type="scientific">Guillardia theta (strain CCMP2712)</name>
    <name type="common">Cryptophyte</name>
    <dbReference type="NCBI Taxonomy" id="905079"/>
    <lineage>
        <taxon>Eukaryota</taxon>
        <taxon>Cryptophyceae</taxon>
        <taxon>Pyrenomonadales</taxon>
        <taxon>Geminigeraceae</taxon>
        <taxon>Guillardia</taxon>
    </lineage>
</organism>
<feature type="signal peptide" evidence="1">
    <location>
        <begin position="1"/>
        <end position="20"/>
    </location>
</feature>
<gene>
    <name evidence="2" type="ORF">GUITHDRAFT_101842</name>
</gene>
<evidence type="ECO:0000313" key="3">
    <source>
        <dbReference type="EnsemblProtists" id="EKX52684"/>
    </source>
</evidence>
<proteinExistence type="predicted"/>
<reference evidence="3" key="3">
    <citation type="submission" date="2016-03" db="UniProtKB">
        <authorList>
            <consortium name="EnsemblProtists"/>
        </authorList>
    </citation>
    <scope>IDENTIFICATION</scope>
</reference>
<dbReference type="EMBL" id="JH992972">
    <property type="protein sequence ID" value="EKX52684.1"/>
    <property type="molecule type" value="Genomic_DNA"/>
</dbReference>
<feature type="chain" id="PRO_5008771856" evidence="1">
    <location>
        <begin position="21"/>
        <end position="200"/>
    </location>
</feature>
<keyword evidence="1" id="KW-0732">Signal</keyword>
<dbReference type="EnsemblProtists" id="EKX52684">
    <property type="protein sequence ID" value="EKX52684"/>
    <property type="gene ID" value="GUITHDRAFT_101842"/>
</dbReference>
<dbReference type="GeneID" id="17309273"/>
<reference evidence="4" key="2">
    <citation type="submission" date="2012-11" db="EMBL/GenBank/DDBJ databases">
        <authorList>
            <person name="Kuo A."/>
            <person name="Curtis B.A."/>
            <person name="Tanifuji G."/>
            <person name="Burki F."/>
            <person name="Gruber A."/>
            <person name="Irimia M."/>
            <person name="Maruyama S."/>
            <person name="Arias M.C."/>
            <person name="Ball S.G."/>
            <person name="Gile G.H."/>
            <person name="Hirakawa Y."/>
            <person name="Hopkins J.F."/>
            <person name="Rensing S.A."/>
            <person name="Schmutz J."/>
            <person name="Symeonidi A."/>
            <person name="Elias M."/>
            <person name="Eveleigh R.J."/>
            <person name="Herman E.K."/>
            <person name="Klute M.J."/>
            <person name="Nakayama T."/>
            <person name="Obornik M."/>
            <person name="Reyes-Prieto A."/>
            <person name="Armbrust E.V."/>
            <person name="Aves S.J."/>
            <person name="Beiko R.G."/>
            <person name="Coutinho P."/>
            <person name="Dacks J.B."/>
            <person name="Durnford D.G."/>
            <person name="Fast N.M."/>
            <person name="Green B.R."/>
            <person name="Grisdale C."/>
            <person name="Hempe F."/>
            <person name="Henrissat B."/>
            <person name="Hoppner M.P."/>
            <person name="Ishida K.-I."/>
            <person name="Kim E."/>
            <person name="Koreny L."/>
            <person name="Kroth P.G."/>
            <person name="Liu Y."/>
            <person name="Malik S.-B."/>
            <person name="Maier U.G."/>
            <person name="McRose D."/>
            <person name="Mock T."/>
            <person name="Neilson J.A."/>
            <person name="Onodera N.T."/>
            <person name="Poole A.M."/>
            <person name="Pritham E.J."/>
            <person name="Richards T.A."/>
            <person name="Rocap G."/>
            <person name="Roy S.W."/>
            <person name="Sarai C."/>
            <person name="Schaack S."/>
            <person name="Shirato S."/>
            <person name="Slamovits C.H."/>
            <person name="Spencer D.F."/>
            <person name="Suzuki S."/>
            <person name="Worden A.Z."/>
            <person name="Zauner S."/>
            <person name="Barry K."/>
            <person name="Bell C."/>
            <person name="Bharti A.K."/>
            <person name="Crow J.A."/>
            <person name="Grimwood J."/>
            <person name="Kramer R."/>
            <person name="Lindquist E."/>
            <person name="Lucas S."/>
            <person name="Salamov A."/>
            <person name="McFadden G.I."/>
            <person name="Lane C.E."/>
            <person name="Keeling P.J."/>
            <person name="Gray M.W."/>
            <person name="Grigoriev I.V."/>
            <person name="Archibald J.M."/>
        </authorList>
    </citation>
    <scope>NUCLEOTIDE SEQUENCE</scope>
    <source>
        <strain evidence="4">CCMP2712</strain>
    </source>
</reference>
<dbReference type="HOGENOM" id="CLU_1368528_0_0_1"/>
<accession>L1JWH3</accession>
<evidence type="ECO:0000313" key="4">
    <source>
        <dbReference type="Proteomes" id="UP000011087"/>
    </source>
</evidence>
<evidence type="ECO:0000313" key="2">
    <source>
        <dbReference type="EMBL" id="EKX52684.1"/>
    </source>
</evidence>
<reference evidence="2 4" key="1">
    <citation type="journal article" date="2012" name="Nature">
        <title>Algal genomes reveal evolutionary mosaicism and the fate of nucleomorphs.</title>
        <authorList>
            <consortium name="DOE Joint Genome Institute"/>
            <person name="Curtis B.A."/>
            <person name="Tanifuji G."/>
            <person name="Burki F."/>
            <person name="Gruber A."/>
            <person name="Irimia M."/>
            <person name="Maruyama S."/>
            <person name="Arias M.C."/>
            <person name="Ball S.G."/>
            <person name="Gile G.H."/>
            <person name="Hirakawa Y."/>
            <person name="Hopkins J.F."/>
            <person name="Kuo A."/>
            <person name="Rensing S.A."/>
            <person name="Schmutz J."/>
            <person name="Symeonidi A."/>
            <person name="Elias M."/>
            <person name="Eveleigh R.J."/>
            <person name="Herman E.K."/>
            <person name="Klute M.J."/>
            <person name="Nakayama T."/>
            <person name="Obornik M."/>
            <person name="Reyes-Prieto A."/>
            <person name="Armbrust E.V."/>
            <person name="Aves S.J."/>
            <person name="Beiko R.G."/>
            <person name="Coutinho P."/>
            <person name="Dacks J.B."/>
            <person name="Durnford D.G."/>
            <person name="Fast N.M."/>
            <person name="Green B.R."/>
            <person name="Grisdale C.J."/>
            <person name="Hempel F."/>
            <person name="Henrissat B."/>
            <person name="Hoppner M.P."/>
            <person name="Ishida K."/>
            <person name="Kim E."/>
            <person name="Koreny L."/>
            <person name="Kroth P.G."/>
            <person name="Liu Y."/>
            <person name="Malik S.B."/>
            <person name="Maier U.G."/>
            <person name="McRose D."/>
            <person name="Mock T."/>
            <person name="Neilson J.A."/>
            <person name="Onodera N.T."/>
            <person name="Poole A.M."/>
            <person name="Pritham E.J."/>
            <person name="Richards T.A."/>
            <person name="Rocap G."/>
            <person name="Roy S.W."/>
            <person name="Sarai C."/>
            <person name="Schaack S."/>
            <person name="Shirato S."/>
            <person name="Slamovits C.H."/>
            <person name="Spencer D.F."/>
            <person name="Suzuki S."/>
            <person name="Worden A.Z."/>
            <person name="Zauner S."/>
            <person name="Barry K."/>
            <person name="Bell C."/>
            <person name="Bharti A.K."/>
            <person name="Crow J.A."/>
            <person name="Grimwood J."/>
            <person name="Kramer R."/>
            <person name="Lindquist E."/>
            <person name="Lucas S."/>
            <person name="Salamov A."/>
            <person name="McFadden G.I."/>
            <person name="Lane C.E."/>
            <person name="Keeling P.J."/>
            <person name="Gray M.W."/>
            <person name="Grigoriev I.V."/>
            <person name="Archibald J.M."/>
        </authorList>
    </citation>
    <scope>NUCLEOTIDE SEQUENCE</scope>
    <source>
        <strain evidence="2 4">CCMP2712</strain>
    </source>
</reference>
<evidence type="ECO:0000256" key="1">
    <source>
        <dbReference type="SAM" id="SignalP"/>
    </source>
</evidence>
<dbReference type="AlphaFoldDB" id="L1JWH3"/>
<dbReference type="KEGG" id="gtt:GUITHDRAFT_101842"/>
<protein>
    <submittedName>
        <fullName evidence="2 3">Uncharacterized protein</fullName>
    </submittedName>
</protein>
<dbReference type="Pfam" id="PF19030">
    <property type="entry name" value="TSP1_ADAMTS"/>
    <property type="match status" value="1"/>
</dbReference>